<evidence type="ECO:0000313" key="3">
    <source>
        <dbReference type="Proteomes" id="UP000816034"/>
    </source>
</evidence>
<reference evidence="2 3" key="1">
    <citation type="journal article" date="2018" name="BMC Genomics">
        <title>The genome of Naegleria lovaniensis, the basis for a comparative approach to unravel pathogenicity factors of the human pathogenic amoeba N. fowleri.</title>
        <authorList>
            <person name="Liechti N."/>
            <person name="Schurch N."/>
            <person name="Bruggmann R."/>
            <person name="Wittwer M."/>
        </authorList>
    </citation>
    <scope>NUCLEOTIDE SEQUENCE [LARGE SCALE GENOMIC DNA]</scope>
    <source>
        <strain evidence="2 3">ATCC 30569</strain>
    </source>
</reference>
<evidence type="ECO:0000313" key="2">
    <source>
        <dbReference type="EMBL" id="KAG2377466.1"/>
    </source>
</evidence>
<gene>
    <name evidence="2" type="ORF">C9374_009377</name>
</gene>
<dbReference type="RefSeq" id="XP_044544728.1">
    <property type="nucleotide sequence ID" value="XM_044699557.1"/>
</dbReference>
<sequence>MSTKRPLHDEKQHEIAPLSHHDDLLLYIFSFLDVKSLLHGIECVCKQWRNLLTQSRQADDCVFGTLVCEIACRQIAGRPFRGQIGSMFLKHFRNCLHETSTDPLRTEHDHAPVASNKKLSSFRSILKEFYEFPLWGRRYQSEATQSYFKKGGVIDISTWEPCTLILWTMNFLIDENSLDSHLFFLKILHRFALIGSISEWWVEEEVMSNSVDPTTENLSKPCPMIALALNSNPRVIAATYHYNSQHSDPEPNSIVVRYQHYGHLLLDMLNNFEKWRQQKKNTIESVFDEQPQNTAFYVTLFTPDGMDWIEYDLMKEPSEYSFHDNSTPNIFDMCRDPPYGMRNADQEVTQLRQELFGRGISSNETTSATLPCQTLKWSAYDSIEGKGTWSVYWLSGMEWWGTYCFTTFNPQKNFEIIVTTASATD</sequence>
<dbReference type="InterPro" id="IPR001810">
    <property type="entry name" value="F-box_dom"/>
</dbReference>
<dbReference type="Proteomes" id="UP000816034">
    <property type="component" value="Unassembled WGS sequence"/>
</dbReference>
<evidence type="ECO:0000259" key="1">
    <source>
        <dbReference type="Pfam" id="PF12937"/>
    </source>
</evidence>
<organism evidence="2 3">
    <name type="scientific">Naegleria lovaniensis</name>
    <name type="common">Amoeba</name>
    <dbReference type="NCBI Taxonomy" id="51637"/>
    <lineage>
        <taxon>Eukaryota</taxon>
        <taxon>Discoba</taxon>
        <taxon>Heterolobosea</taxon>
        <taxon>Tetramitia</taxon>
        <taxon>Eutetramitia</taxon>
        <taxon>Vahlkampfiidae</taxon>
        <taxon>Naegleria</taxon>
    </lineage>
</organism>
<accession>A0AA88GJ56</accession>
<dbReference type="EMBL" id="PYSW02000038">
    <property type="protein sequence ID" value="KAG2377466.1"/>
    <property type="molecule type" value="Genomic_DNA"/>
</dbReference>
<dbReference type="CDD" id="cd09917">
    <property type="entry name" value="F-box_SF"/>
    <property type="match status" value="1"/>
</dbReference>
<dbReference type="AlphaFoldDB" id="A0AA88GJ56"/>
<keyword evidence="3" id="KW-1185">Reference proteome</keyword>
<proteinExistence type="predicted"/>
<dbReference type="SUPFAM" id="SSF81383">
    <property type="entry name" value="F-box domain"/>
    <property type="match status" value="1"/>
</dbReference>
<comment type="caution">
    <text evidence="2">The sequence shown here is derived from an EMBL/GenBank/DDBJ whole genome shotgun (WGS) entry which is preliminary data.</text>
</comment>
<dbReference type="Pfam" id="PF12937">
    <property type="entry name" value="F-box-like"/>
    <property type="match status" value="1"/>
</dbReference>
<protein>
    <recommendedName>
        <fullName evidence="1">F-box domain-containing protein</fullName>
    </recommendedName>
</protein>
<dbReference type="InterPro" id="IPR036047">
    <property type="entry name" value="F-box-like_dom_sf"/>
</dbReference>
<dbReference type="GeneID" id="68101831"/>
<dbReference type="Gene3D" id="1.20.1280.50">
    <property type="match status" value="1"/>
</dbReference>
<feature type="domain" description="F-box" evidence="1">
    <location>
        <begin position="22"/>
        <end position="52"/>
    </location>
</feature>
<name>A0AA88GJ56_NAELO</name>